<dbReference type="GO" id="GO:0003723">
    <property type="term" value="F:RNA binding"/>
    <property type="evidence" value="ECO:0007669"/>
    <property type="project" value="UniProtKB-UniRule"/>
</dbReference>
<evidence type="ECO:0000256" key="2">
    <source>
        <dbReference type="PROSITE-ProRule" id="PRU00176"/>
    </source>
</evidence>
<dbReference type="PANTHER" id="PTHR23236:SF68">
    <property type="entry name" value="RRM DOMAIN-CONTAINING PROTEIN"/>
    <property type="match status" value="1"/>
</dbReference>
<accession>A0A8T1Y3Q7</accession>
<evidence type="ECO:0000313" key="5">
    <source>
        <dbReference type="EMBL" id="KAG7541294.1"/>
    </source>
</evidence>
<keyword evidence="6" id="KW-1185">Reference proteome</keyword>
<organism evidence="5 6">
    <name type="scientific">Arabidopsis thaliana x Arabidopsis arenosa</name>
    <dbReference type="NCBI Taxonomy" id="1240361"/>
    <lineage>
        <taxon>Eukaryota</taxon>
        <taxon>Viridiplantae</taxon>
        <taxon>Streptophyta</taxon>
        <taxon>Embryophyta</taxon>
        <taxon>Tracheophyta</taxon>
        <taxon>Spermatophyta</taxon>
        <taxon>Magnoliopsida</taxon>
        <taxon>eudicotyledons</taxon>
        <taxon>Gunneridae</taxon>
        <taxon>Pentapetalae</taxon>
        <taxon>rosids</taxon>
        <taxon>malvids</taxon>
        <taxon>Brassicales</taxon>
        <taxon>Brassicaceae</taxon>
        <taxon>Camelineae</taxon>
        <taxon>Arabidopsis</taxon>
    </lineage>
</organism>
<sequence length="222" mass="25386">MGKKELPGEKRKKSKSTTDFQELGDDDDMLALKKQKAKSQEKDEDEIIVPKNDIKEMTKSIKELSEAMKILQEVLLTKVDLLEVSLKKEITKNEKFLCCFDCEEAKGNNSKTIFVKGFNNAKPRDEIKHELRNFFRSCGGVKRVFVPTECKTGVPLGFAFLDLINEEDNDKALDLNGSYMGGRKLKVKMAKHRDEFHGFPDFGGCDRCLWTNNSPSNYMSWN</sequence>
<evidence type="ECO:0000259" key="4">
    <source>
        <dbReference type="PROSITE" id="PS50102"/>
    </source>
</evidence>
<feature type="domain" description="RRM" evidence="4">
    <location>
        <begin position="111"/>
        <end position="192"/>
    </location>
</feature>
<reference evidence="5 6" key="1">
    <citation type="submission" date="2020-12" db="EMBL/GenBank/DDBJ databases">
        <title>Concerted genomic and epigenomic changes stabilize Arabidopsis allopolyploids.</title>
        <authorList>
            <person name="Chen Z."/>
        </authorList>
    </citation>
    <scope>NUCLEOTIDE SEQUENCE [LARGE SCALE GENOMIC DNA]</scope>
    <source>
        <strain evidence="5">Allo738</strain>
        <tissue evidence="5">Leaf</tissue>
    </source>
</reference>
<feature type="region of interest" description="Disordered" evidence="3">
    <location>
        <begin position="1"/>
        <end position="27"/>
    </location>
</feature>
<dbReference type="PANTHER" id="PTHR23236">
    <property type="entry name" value="EUKARYOTIC TRANSLATION INITIATION FACTOR 4B/4H"/>
    <property type="match status" value="1"/>
</dbReference>
<dbReference type="SMART" id="SM00360">
    <property type="entry name" value="RRM"/>
    <property type="match status" value="1"/>
</dbReference>
<proteinExistence type="predicted"/>
<dbReference type="InterPro" id="IPR000504">
    <property type="entry name" value="RRM_dom"/>
</dbReference>
<comment type="caution">
    <text evidence="5">The sequence shown here is derived from an EMBL/GenBank/DDBJ whole genome shotgun (WGS) entry which is preliminary data.</text>
</comment>
<evidence type="ECO:0000256" key="3">
    <source>
        <dbReference type="SAM" id="MobiDB-lite"/>
    </source>
</evidence>
<dbReference type="AlphaFoldDB" id="A0A8T1Y3Q7"/>
<keyword evidence="1 2" id="KW-0694">RNA-binding</keyword>
<name>A0A8T1Y3Q7_9BRAS</name>
<dbReference type="PROSITE" id="PS50102">
    <property type="entry name" value="RRM"/>
    <property type="match status" value="1"/>
</dbReference>
<dbReference type="EMBL" id="JAEFBK010000012">
    <property type="protein sequence ID" value="KAG7541294.1"/>
    <property type="molecule type" value="Genomic_DNA"/>
</dbReference>
<dbReference type="Proteomes" id="UP000694240">
    <property type="component" value="Chromosome 12"/>
</dbReference>
<evidence type="ECO:0000313" key="6">
    <source>
        <dbReference type="Proteomes" id="UP000694240"/>
    </source>
</evidence>
<dbReference type="Pfam" id="PF00076">
    <property type="entry name" value="RRM_1"/>
    <property type="match status" value="1"/>
</dbReference>
<gene>
    <name evidence="5" type="ORF">ISN45_Aa07g014070</name>
</gene>
<evidence type="ECO:0000256" key="1">
    <source>
        <dbReference type="ARBA" id="ARBA00022884"/>
    </source>
</evidence>
<protein>
    <submittedName>
        <fullName evidence="5">RNA recognition motif domain</fullName>
    </submittedName>
</protein>